<proteinExistence type="predicted"/>
<evidence type="ECO:0000313" key="2">
    <source>
        <dbReference type="Proteomes" id="UP000190625"/>
    </source>
</evidence>
<protein>
    <submittedName>
        <fullName evidence="1">Uncharacterized protein</fullName>
    </submittedName>
</protein>
<dbReference type="EMBL" id="FUWM01000014">
    <property type="protein sequence ID" value="SJZ77802.1"/>
    <property type="molecule type" value="Genomic_DNA"/>
</dbReference>
<keyword evidence="2" id="KW-1185">Reference proteome</keyword>
<gene>
    <name evidence="1" type="ORF">SAMN02745118_01789</name>
</gene>
<dbReference type="RefSeq" id="WP_159442925.1">
    <property type="nucleotide sequence ID" value="NZ_FUWM01000014.1"/>
</dbReference>
<dbReference type="AlphaFoldDB" id="A0A1T4NEV9"/>
<reference evidence="2" key="1">
    <citation type="submission" date="2017-02" db="EMBL/GenBank/DDBJ databases">
        <authorList>
            <person name="Varghese N."/>
            <person name="Submissions S."/>
        </authorList>
    </citation>
    <scope>NUCLEOTIDE SEQUENCE [LARGE SCALE GENOMIC DNA]</scope>
    <source>
        <strain evidence="2">ATCC BAA-73</strain>
    </source>
</reference>
<accession>A0A1T4NEV9</accession>
<organism evidence="1 2">
    <name type="scientific">Selenihalanaerobacter shriftii</name>
    <dbReference type="NCBI Taxonomy" id="142842"/>
    <lineage>
        <taxon>Bacteria</taxon>
        <taxon>Bacillati</taxon>
        <taxon>Bacillota</taxon>
        <taxon>Clostridia</taxon>
        <taxon>Halanaerobiales</taxon>
        <taxon>Halobacteroidaceae</taxon>
        <taxon>Selenihalanaerobacter</taxon>
    </lineage>
</organism>
<name>A0A1T4NEV9_9FIRM</name>
<sequence>MDIDKKKATNLIKKILKIEKENLKTKKYNRSQMSDKIKKMIEEEVRKCY</sequence>
<evidence type="ECO:0000313" key="1">
    <source>
        <dbReference type="EMBL" id="SJZ77802.1"/>
    </source>
</evidence>
<dbReference type="Proteomes" id="UP000190625">
    <property type="component" value="Unassembled WGS sequence"/>
</dbReference>